<dbReference type="RefSeq" id="WP_359271673.1">
    <property type="nucleotide sequence ID" value="NZ_JBEZNA010000022.1"/>
</dbReference>
<feature type="domain" description="DUF2470" evidence="1">
    <location>
        <begin position="144"/>
        <end position="219"/>
    </location>
</feature>
<name>A0ABV3EP99_9ACTN</name>
<evidence type="ECO:0000313" key="2">
    <source>
        <dbReference type="EMBL" id="MEU9578038.1"/>
    </source>
</evidence>
<accession>A0ABV3EP99</accession>
<dbReference type="SUPFAM" id="SSF50475">
    <property type="entry name" value="FMN-binding split barrel"/>
    <property type="match status" value="1"/>
</dbReference>
<dbReference type="InterPro" id="IPR037119">
    <property type="entry name" value="Haem_oxidase_HugZ-like_sf"/>
</dbReference>
<evidence type="ECO:0000313" key="3">
    <source>
        <dbReference type="Proteomes" id="UP001551584"/>
    </source>
</evidence>
<dbReference type="Proteomes" id="UP001551584">
    <property type="component" value="Unassembled WGS sequence"/>
</dbReference>
<protein>
    <submittedName>
        <fullName evidence="2">DUF2470 domain-containing protein</fullName>
    </submittedName>
</protein>
<comment type="caution">
    <text evidence="2">The sequence shown here is derived from an EMBL/GenBank/DDBJ whole genome shotgun (WGS) entry which is preliminary data.</text>
</comment>
<dbReference type="Gene3D" id="3.20.180.10">
    <property type="entry name" value="PNP-oxidase-like"/>
    <property type="match status" value="1"/>
</dbReference>
<reference evidence="2 3" key="1">
    <citation type="submission" date="2024-06" db="EMBL/GenBank/DDBJ databases">
        <title>The Natural Products Discovery Center: Release of the First 8490 Sequenced Strains for Exploring Actinobacteria Biosynthetic Diversity.</title>
        <authorList>
            <person name="Kalkreuter E."/>
            <person name="Kautsar S.A."/>
            <person name="Yang D."/>
            <person name="Bader C.D."/>
            <person name="Teijaro C.N."/>
            <person name="Fluegel L."/>
            <person name="Davis C.M."/>
            <person name="Simpson J.R."/>
            <person name="Lauterbach L."/>
            <person name="Steele A.D."/>
            <person name="Gui C."/>
            <person name="Meng S."/>
            <person name="Li G."/>
            <person name="Viehrig K."/>
            <person name="Ye F."/>
            <person name="Su P."/>
            <person name="Kiefer A.F."/>
            <person name="Nichols A."/>
            <person name="Cepeda A.J."/>
            <person name="Yan W."/>
            <person name="Fan B."/>
            <person name="Jiang Y."/>
            <person name="Adhikari A."/>
            <person name="Zheng C.-J."/>
            <person name="Schuster L."/>
            <person name="Cowan T.M."/>
            <person name="Smanski M.J."/>
            <person name="Chevrette M.G."/>
            <person name="De Carvalho L.P.S."/>
            <person name="Shen B."/>
        </authorList>
    </citation>
    <scope>NUCLEOTIDE SEQUENCE [LARGE SCALE GENOMIC DNA]</scope>
    <source>
        <strain evidence="2 3">NPDC048117</strain>
    </source>
</reference>
<dbReference type="EMBL" id="JBEZNA010000022">
    <property type="protein sequence ID" value="MEU9578038.1"/>
    <property type="molecule type" value="Genomic_DNA"/>
</dbReference>
<sequence>MRLRTVHAGRPTPAERMRSVITAAHSMTVVVDGRRHDVHRLDGTAAMRRIHLQAPTAEFGDGDRAPRLPARVELTDVAPTPVRDRLRARVTLTGLMVAPFDPDAAASTCMRLDRAVLESAGARAHVPWSRLEAAEPDPLATREASLLGHLAAAHPDLVALLLRLVEPGARRGLVRALPLRMDRHGITLRLEYAAAERDVCLPFPTPVTDADQVGVRIHALLAAGRRASHSGTTA</sequence>
<organism evidence="2 3">
    <name type="scientific">Streptomyces chilikensis</name>
    <dbReference type="NCBI Taxonomy" id="1194079"/>
    <lineage>
        <taxon>Bacteria</taxon>
        <taxon>Bacillati</taxon>
        <taxon>Actinomycetota</taxon>
        <taxon>Actinomycetes</taxon>
        <taxon>Kitasatosporales</taxon>
        <taxon>Streptomycetaceae</taxon>
        <taxon>Streptomyces</taxon>
    </lineage>
</organism>
<keyword evidence="3" id="KW-1185">Reference proteome</keyword>
<dbReference type="Pfam" id="PF10615">
    <property type="entry name" value="DUF2470"/>
    <property type="match status" value="1"/>
</dbReference>
<dbReference type="InterPro" id="IPR019595">
    <property type="entry name" value="DUF2470"/>
</dbReference>
<gene>
    <name evidence="2" type="ORF">AB0D95_12320</name>
</gene>
<evidence type="ECO:0000259" key="1">
    <source>
        <dbReference type="Pfam" id="PF10615"/>
    </source>
</evidence>
<proteinExistence type="predicted"/>